<evidence type="ECO:0000313" key="3">
    <source>
        <dbReference type="Proteomes" id="UP000297693"/>
    </source>
</evidence>
<organism evidence="2 3">
    <name type="scientific">Leptospira ognonensis</name>
    <dbReference type="NCBI Taxonomy" id="2484945"/>
    <lineage>
        <taxon>Bacteria</taxon>
        <taxon>Pseudomonadati</taxon>
        <taxon>Spirochaetota</taxon>
        <taxon>Spirochaetia</taxon>
        <taxon>Leptospirales</taxon>
        <taxon>Leptospiraceae</taxon>
        <taxon>Leptospira</taxon>
    </lineage>
</organism>
<sequence>MFPEDLPYYMQRLILIFLIIFNQCLYNPIVKEVLDLEKDAKRNKSLNSFLINATLALPFFGSDISASSIEPSSSDSSTPTAEITPSLGNIILSNTSIKVVFSKSMDPSSLSATLGTNLTASWSKTLLSDDTVTLSATIPIGTNSFILNAKDVNGKDLTEIKGTYIVLSSNTNVLYVSPLGSDSNSGTSPTLPKLTIPSAISSATAPAAIFISSGDYNMNSNLSFIINLVDKVSLYGGFSQDFSSRNISTYTSKISDVATSVIGSTVTVYSDATITSATIVDGLTIVGSSNTNASVNSYAIFCNVGNPTISNNTIQAGSVSTQGAIAIQINGASPTISGNTISGGISTGSNSFGIFIQNISAPSIINNQVSGGSAPSGSAHAIYNGPQANTPTISGNTIYGGSGAISYGLNTSHPSDFNLSNNTIDGGIGTNSYAIYHGNGGSGNVGSYQNNTLFTSGGTNRYCLYEAGAISSPISFNNNHIFDCPSAYYYDQGTTAIFSFVTINGGTTNGSSYIGNY</sequence>
<gene>
    <name evidence="2" type="ORF">EHQ58_10350</name>
</gene>
<name>A0A4R9JZ38_9LEPT</name>
<dbReference type="Pfam" id="PF07602">
    <property type="entry name" value="DUF1565"/>
    <property type="match status" value="1"/>
</dbReference>
<dbReference type="InterPro" id="IPR011459">
    <property type="entry name" value="DUF1565"/>
</dbReference>
<dbReference type="Proteomes" id="UP000297693">
    <property type="component" value="Unassembled WGS sequence"/>
</dbReference>
<dbReference type="SMART" id="SM00710">
    <property type="entry name" value="PbH1"/>
    <property type="match status" value="4"/>
</dbReference>
<dbReference type="SUPFAM" id="SSF51126">
    <property type="entry name" value="Pectin lyase-like"/>
    <property type="match status" value="1"/>
</dbReference>
<dbReference type="Gene3D" id="2.160.20.10">
    <property type="entry name" value="Single-stranded right-handed beta-helix, Pectin lyase-like"/>
    <property type="match status" value="1"/>
</dbReference>
<keyword evidence="3" id="KW-1185">Reference proteome</keyword>
<dbReference type="InterPro" id="IPR011050">
    <property type="entry name" value="Pectin_lyase_fold/virulence"/>
</dbReference>
<evidence type="ECO:0000313" key="2">
    <source>
        <dbReference type="EMBL" id="TGL58533.1"/>
    </source>
</evidence>
<protein>
    <submittedName>
        <fullName evidence="2">DUF1565 domain-containing protein</fullName>
    </submittedName>
</protein>
<evidence type="ECO:0000259" key="1">
    <source>
        <dbReference type="Pfam" id="PF07602"/>
    </source>
</evidence>
<dbReference type="OrthoDB" id="319266at2"/>
<reference evidence="2" key="1">
    <citation type="journal article" date="2019" name="PLoS Negl. Trop. Dis.">
        <title>Revisiting the worldwide diversity of Leptospira species in the environment.</title>
        <authorList>
            <person name="Vincent A.T."/>
            <person name="Schiettekatte O."/>
            <person name="Bourhy P."/>
            <person name="Veyrier F.J."/>
            <person name="Picardeau M."/>
        </authorList>
    </citation>
    <scope>NUCLEOTIDE SEQUENCE [LARGE SCALE GENOMIC DNA]</scope>
    <source>
        <strain evidence="2">201702476</strain>
    </source>
</reference>
<comment type="caution">
    <text evidence="2">The sequence shown here is derived from an EMBL/GenBank/DDBJ whole genome shotgun (WGS) entry which is preliminary data.</text>
</comment>
<accession>A0A4R9JZ38</accession>
<dbReference type="EMBL" id="RQGD01000033">
    <property type="protein sequence ID" value="TGL58533.1"/>
    <property type="molecule type" value="Genomic_DNA"/>
</dbReference>
<dbReference type="InterPro" id="IPR006626">
    <property type="entry name" value="PbH1"/>
</dbReference>
<proteinExistence type="predicted"/>
<dbReference type="InterPro" id="IPR012334">
    <property type="entry name" value="Pectin_lyas_fold"/>
</dbReference>
<feature type="domain" description="DUF1565" evidence="1">
    <location>
        <begin position="180"/>
        <end position="346"/>
    </location>
</feature>
<dbReference type="AlphaFoldDB" id="A0A4R9JZ38"/>
<dbReference type="RefSeq" id="WP_135623833.1">
    <property type="nucleotide sequence ID" value="NZ_RQGD01000033.1"/>
</dbReference>